<comment type="caution">
    <text evidence="8">The sequence shown here is derived from an EMBL/GenBank/DDBJ whole genome shotgun (WGS) entry which is preliminary data.</text>
</comment>
<dbReference type="EMBL" id="PHEX01000004">
    <property type="protein sequence ID" value="PKQ28840.1"/>
    <property type="molecule type" value="Genomic_DNA"/>
</dbReference>
<dbReference type="GO" id="GO:0009378">
    <property type="term" value="F:four-way junction helicase activity"/>
    <property type="evidence" value="ECO:0007669"/>
    <property type="project" value="InterPro"/>
</dbReference>
<dbReference type="HAMAP" id="MF_00031">
    <property type="entry name" value="DNA_HJ_migration_RuvA"/>
    <property type="match status" value="1"/>
</dbReference>
<dbReference type="AlphaFoldDB" id="A0A2N3G7Z8"/>
<dbReference type="CDD" id="cd14332">
    <property type="entry name" value="UBA_RuvA_C"/>
    <property type="match status" value="1"/>
</dbReference>
<dbReference type="InterPro" id="IPR013849">
    <property type="entry name" value="DNA_helicase_Holl-junc_RuvA_I"/>
</dbReference>
<dbReference type="SUPFAM" id="SSF50249">
    <property type="entry name" value="Nucleic acid-binding proteins"/>
    <property type="match status" value="1"/>
</dbReference>
<comment type="caution">
    <text evidence="6">Lacks conserved residue(s) required for the propagation of feature annotation.</text>
</comment>
<feature type="domain" description="Helix-hairpin-helix DNA-binding motif class 1" evidence="7">
    <location>
        <begin position="73"/>
        <end position="92"/>
    </location>
</feature>
<keyword evidence="1 6" id="KW-0963">Cytoplasm</keyword>
<keyword evidence="3 6" id="KW-0238">DNA-binding</keyword>
<accession>A0A2N3G7Z8</accession>
<dbReference type="Gene3D" id="1.10.8.10">
    <property type="entry name" value="DNA helicase RuvA subunit, C-terminal domain"/>
    <property type="match status" value="1"/>
</dbReference>
<evidence type="ECO:0000313" key="9">
    <source>
        <dbReference type="Proteomes" id="UP000233654"/>
    </source>
</evidence>
<comment type="similarity">
    <text evidence="6">Belongs to the RuvA family.</text>
</comment>
<name>A0A2N3G7Z8_9ACTN</name>
<keyword evidence="4 6" id="KW-0233">DNA recombination</keyword>
<dbReference type="InterPro" id="IPR000085">
    <property type="entry name" value="RuvA"/>
</dbReference>
<feature type="domain" description="Helix-hairpin-helix DNA-binding motif class 1" evidence="7">
    <location>
        <begin position="108"/>
        <end position="127"/>
    </location>
</feature>
<evidence type="ECO:0000256" key="1">
    <source>
        <dbReference type="ARBA" id="ARBA00022490"/>
    </source>
</evidence>
<dbReference type="GO" id="GO:0005524">
    <property type="term" value="F:ATP binding"/>
    <property type="evidence" value="ECO:0007669"/>
    <property type="project" value="InterPro"/>
</dbReference>
<dbReference type="SUPFAM" id="SSF47781">
    <property type="entry name" value="RuvA domain 2-like"/>
    <property type="match status" value="1"/>
</dbReference>
<dbReference type="InterPro" id="IPR003583">
    <property type="entry name" value="Hlx-hairpin-Hlx_DNA-bd_motif"/>
</dbReference>
<evidence type="ECO:0000256" key="3">
    <source>
        <dbReference type="ARBA" id="ARBA00023125"/>
    </source>
</evidence>
<evidence type="ECO:0000259" key="7">
    <source>
        <dbReference type="SMART" id="SM00278"/>
    </source>
</evidence>
<dbReference type="Pfam" id="PF01330">
    <property type="entry name" value="RuvA_N"/>
    <property type="match status" value="1"/>
</dbReference>
<dbReference type="Gene3D" id="2.40.50.140">
    <property type="entry name" value="Nucleic acid-binding proteins"/>
    <property type="match status" value="1"/>
</dbReference>
<gene>
    <name evidence="6 8" type="primary">ruvA</name>
    <name evidence="8" type="ORF">CVT63_00800</name>
</gene>
<dbReference type="SMART" id="SM00278">
    <property type="entry name" value="HhH1"/>
    <property type="match status" value="2"/>
</dbReference>
<dbReference type="InterPro" id="IPR012340">
    <property type="entry name" value="NA-bd_OB-fold"/>
</dbReference>
<dbReference type="Gene3D" id="1.10.150.20">
    <property type="entry name" value="5' to 3' exonuclease, C-terminal subdomain"/>
    <property type="match status" value="1"/>
</dbReference>
<evidence type="ECO:0000256" key="4">
    <source>
        <dbReference type="ARBA" id="ARBA00023172"/>
    </source>
</evidence>
<dbReference type="GO" id="GO:0048476">
    <property type="term" value="C:Holliday junction resolvase complex"/>
    <property type="evidence" value="ECO:0007669"/>
    <property type="project" value="UniProtKB-UniRule"/>
</dbReference>
<comment type="subcellular location">
    <subcellularLocation>
        <location evidence="6">Cytoplasm</location>
    </subcellularLocation>
</comment>
<dbReference type="Pfam" id="PF14520">
    <property type="entry name" value="HHH_5"/>
    <property type="match status" value="1"/>
</dbReference>
<evidence type="ECO:0000256" key="6">
    <source>
        <dbReference type="HAMAP-Rule" id="MF_00031"/>
    </source>
</evidence>
<keyword evidence="5 6" id="KW-0234">DNA repair</keyword>
<dbReference type="GO" id="GO:0009379">
    <property type="term" value="C:Holliday junction helicase complex"/>
    <property type="evidence" value="ECO:0007669"/>
    <property type="project" value="InterPro"/>
</dbReference>
<feature type="region of interest" description="Domain III" evidence="6">
    <location>
        <begin position="146"/>
        <end position="195"/>
    </location>
</feature>
<dbReference type="InterPro" id="IPR011114">
    <property type="entry name" value="RuvA_C"/>
</dbReference>
<dbReference type="GO" id="GO:0005737">
    <property type="term" value="C:cytoplasm"/>
    <property type="evidence" value="ECO:0007669"/>
    <property type="project" value="UniProtKB-SubCell"/>
</dbReference>
<comment type="function">
    <text evidence="6">The RuvA-RuvB-RuvC complex processes Holliday junction (HJ) DNA during genetic recombination and DNA repair, while the RuvA-RuvB complex plays an important role in the rescue of blocked DNA replication forks via replication fork reversal (RFR). RuvA specifically binds to HJ cruciform DNA, conferring on it an open structure. The RuvB hexamer acts as an ATP-dependent pump, pulling dsDNA into and through the RuvAB complex. HJ branch migration allows RuvC to scan DNA until it finds its consensus sequence, where it cleaves and resolves the cruciform DNA.</text>
</comment>
<dbReference type="GO" id="GO:0006281">
    <property type="term" value="P:DNA repair"/>
    <property type="evidence" value="ECO:0007669"/>
    <property type="project" value="UniProtKB-UniRule"/>
</dbReference>
<organism evidence="8 9">
    <name type="scientific">Candidatus Anoxymicrobium japonicum</name>
    <dbReference type="NCBI Taxonomy" id="2013648"/>
    <lineage>
        <taxon>Bacteria</taxon>
        <taxon>Bacillati</taxon>
        <taxon>Actinomycetota</taxon>
        <taxon>Candidatus Geothermincolia</taxon>
        <taxon>Candidatus Geothermincolales</taxon>
        <taxon>Candidatus Anoxymicrobiaceae</taxon>
        <taxon>Candidatus Anoxymicrobium</taxon>
    </lineage>
</organism>
<sequence>MIAYINGKIIQKNPDRLVVLVGGIGIEVRAPAGTIDQAPGVGGVVALHTYLHVRQDVLQLYGFDSPASRDLFVKLMSVSGFGAQKALSVLSIFPHDRFETVIRMGDADALTIIPGVGKKGAERLLLEMKDKVDPSIEDVTGLPPDGRFAFNEAAMAMAQLGYSRLEAHEALKKYPFKGEEATVEELLQFAMKQMA</sequence>
<comment type="subunit">
    <text evidence="6">Homotetramer. Forms an RuvA(8)-RuvB(12)-Holliday junction (HJ) complex. HJ DNA is sandwiched between 2 RuvA tetramers; dsDNA enters through RuvA and exits via RuvB. An RuvB hexamer assembles on each DNA strand where it exits the tetramer. Each RuvB hexamer is contacted by two RuvA subunits (via domain III) on 2 adjacent RuvB subunits; this complex drives branch migration. In the full resolvosome a probable DNA-RuvA(4)-RuvB(12)-RuvC(2) complex forms which resolves the HJ.</text>
</comment>
<dbReference type="InterPro" id="IPR010994">
    <property type="entry name" value="RuvA_2-like"/>
</dbReference>
<proteinExistence type="inferred from homology"/>
<evidence type="ECO:0000256" key="2">
    <source>
        <dbReference type="ARBA" id="ARBA00022763"/>
    </source>
</evidence>
<dbReference type="SUPFAM" id="SSF46929">
    <property type="entry name" value="DNA helicase RuvA subunit, C-terminal domain"/>
    <property type="match status" value="1"/>
</dbReference>
<evidence type="ECO:0000256" key="5">
    <source>
        <dbReference type="ARBA" id="ARBA00023204"/>
    </source>
</evidence>
<dbReference type="Proteomes" id="UP000233654">
    <property type="component" value="Unassembled WGS sequence"/>
</dbReference>
<protein>
    <recommendedName>
        <fullName evidence="6">Holliday junction branch migration complex subunit RuvA</fullName>
    </recommendedName>
</protein>
<evidence type="ECO:0000313" key="8">
    <source>
        <dbReference type="EMBL" id="PKQ28840.1"/>
    </source>
</evidence>
<feature type="region of interest" description="Domain I" evidence="6">
    <location>
        <begin position="1"/>
        <end position="64"/>
    </location>
</feature>
<reference evidence="8 9" key="1">
    <citation type="journal article" date="2017" name="ISME J.">
        <title>Potential for microbial H2 and metal transformations associated with novel bacteria and archaea in deep terrestrial subsurface sediments.</title>
        <authorList>
            <person name="Hernsdorf A.W."/>
            <person name="Amano Y."/>
            <person name="Miyakawa K."/>
            <person name="Ise K."/>
            <person name="Suzuki Y."/>
            <person name="Anantharaman K."/>
            <person name="Probst A."/>
            <person name="Burstein D."/>
            <person name="Thomas B.C."/>
            <person name="Banfield J.F."/>
        </authorList>
    </citation>
    <scope>NUCLEOTIDE SEQUENCE [LARGE SCALE GENOMIC DNA]</scope>
    <source>
        <strain evidence="8">HGW-Actinobacteria-3</strain>
    </source>
</reference>
<dbReference type="InterPro" id="IPR036267">
    <property type="entry name" value="RuvA_C_sf"/>
</dbReference>
<comment type="domain">
    <text evidence="6">Has three domains with a flexible linker between the domains II and III and assumes an 'L' shape. Domain III is highly mobile and contacts RuvB.</text>
</comment>
<keyword evidence="2 6" id="KW-0227">DNA damage</keyword>
<dbReference type="NCBIfam" id="TIGR00084">
    <property type="entry name" value="ruvA"/>
    <property type="match status" value="1"/>
</dbReference>
<dbReference type="GO" id="GO:0006310">
    <property type="term" value="P:DNA recombination"/>
    <property type="evidence" value="ECO:0007669"/>
    <property type="project" value="UniProtKB-UniRule"/>
</dbReference>
<dbReference type="GO" id="GO:0000400">
    <property type="term" value="F:four-way junction DNA binding"/>
    <property type="evidence" value="ECO:0007669"/>
    <property type="project" value="UniProtKB-UniRule"/>
</dbReference>